<name>A0A6S6RUQ6_9BACT</name>
<dbReference type="AlphaFoldDB" id="A0A6S6RUQ6"/>
<evidence type="ECO:0000313" key="1">
    <source>
        <dbReference type="EMBL" id="CAA6798778.1"/>
    </source>
</evidence>
<protein>
    <submittedName>
        <fullName evidence="1">Uncharacterized protein</fullName>
    </submittedName>
</protein>
<reference evidence="1" key="1">
    <citation type="submission" date="2020-01" db="EMBL/GenBank/DDBJ databases">
        <authorList>
            <person name="Meier V. D."/>
            <person name="Meier V D."/>
        </authorList>
    </citation>
    <scope>NUCLEOTIDE SEQUENCE</scope>
    <source>
        <strain evidence="1">HLG_WM_MAG_06</strain>
    </source>
</reference>
<organism evidence="1">
    <name type="scientific">uncultured Sulfurovum sp</name>
    <dbReference type="NCBI Taxonomy" id="269237"/>
    <lineage>
        <taxon>Bacteria</taxon>
        <taxon>Pseudomonadati</taxon>
        <taxon>Campylobacterota</taxon>
        <taxon>Epsilonproteobacteria</taxon>
        <taxon>Campylobacterales</taxon>
        <taxon>Sulfurovaceae</taxon>
        <taxon>Sulfurovum</taxon>
        <taxon>environmental samples</taxon>
    </lineage>
</organism>
<proteinExistence type="predicted"/>
<sequence length="370" mass="44440">MTHIQLIEFIYTHRHTLDDIYKSKKSTVTETLENSRLITKIGDNIELSESYRNFIDITLNRIDYAVIFNTYNAELQELLKQKTRYLEEKNPYYLEEILALLKTIFLKLNQRDQEIRTLLIKIENETSLDLDLLIEKSMDILEKIEEVNRANNEVREIFYNDIYHLDPTTKYFIDEVSSSLLLFVENISESLHRLKQFIARTRKLRLQNRQLHQLSTQILEEKDQELEDVLMLEPQSYYLTLYRSQKNSIKSFPDGSENSKVIRKLRIYLNEVQVPKEPTQFNIRPQKEEHLNLVNIKAIEDELREKGTEDIFNFIYEHQALKNFIENSEKELSLKEESFKIYLQFIIPHNEHIELKKHYNNHAIRIAQWI</sequence>
<dbReference type="EMBL" id="CACVAP010000011">
    <property type="protein sequence ID" value="CAA6798778.1"/>
    <property type="molecule type" value="Genomic_DNA"/>
</dbReference>
<gene>
    <name evidence="1" type="ORF">HELGO_WM2272</name>
</gene>
<accession>A0A6S6RUQ6</accession>